<dbReference type="EnsemblPlants" id="Pp3c15_9800V3.1">
    <property type="protein sequence ID" value="Pp3c15_9800V3.1"/>
    <property type="gene ID" value="Pp3c15_9800"/>
</dbReference>
<proteinExistence type="predicted"/>
<reference evidence="2 4" key="1">
    <citation type="journal article" date="2008" name="Science">
        <title>The Physcomitrella genome reveals evolutionary insights into the conquest of land by plants.</title>
        <authorList>
            <person name="Rensing S."/>
            <person name="Lang D."/>
            <person name="Zimmer A."/>
            <person name="Terry A."/>
            <person name="Salamov A."/>
            <person name="Shapiro H."/>
            <person name="Nishiyama T."/>
            <person name="Perroud P.-F."/>
            <person name="Lindquist E."/>
            <person name="Kamisugi Y."/>
            <person name="Tanahashi T."/>
            <person name="Sakakibara K."/>
            <person name="Fujita T."/>
            <person name="Oishi K."/>
            <person name="Shin-I T."/>
            <person name="Kuroki Y."/>
            <person name="Toyoda A."/>
            <person name="Suzuki Y."/>
            <person name="Hashimoto A."/>
            <person name="Yamaguchi K."/>
            <person name="Sugano A."/>
            <person name="Kohara Y."/>
            <person name="Fujiyama A."/>
            <person name="Anterola A."/>
            <person name="Aoki S."/>
            <person name="Ashton N."/>
            <person name="Barbazuk W.B."/>
            <person name="Barker E."/>
            <person name="Bennetzen J."/>
            <person name="Bezanilla M."/>
            <person name="Blankenship R."/>
            <person name="Cho S.H."/>
            <person name="Dutcher S."/>
            <person name="Estelle M."/>
            <person name="Fawcett J.A."/>
            <person name="Gundlach H."/>
            <person name="Hanada K."/>
            <person name="Heyl A."/>
            <person name="Hicks K.A."/>
            <person name="Hugh J."/>
            <person name="Lohr M."/>
            <person name="Mayer K."/>
            <person name="Melkozernov A."/>
            <person name="Murata T."/>
            <person name="Nelson D."/>
            <person name="Pils B."/>
            <person name="Prigge M."/>
            <person name="Reiss B."/>
            <person name="Renner T."/>
            <person name="Rombauts S."/>
            <person name="Rushton P."/>
            <person name="Sanderfoot A."/>
            <person name="Schween G."/>
            <person name="Shiu S.-H."/>
            <person name="Stueber K."/>
            <person name="Theodoulou F.L."/>
            <person name="Tu H."/>
            <person name="Van de Peer Y."/>
            <person name="Verrier P.J."/>
            <person name="Waters E."/>
            <person name="Wood A."/>
            <person name="Yang L."/>
            <person name="Cove D."/>
            <person name="Cuming A."/>
            <person name="Hasebe M."/>
            <person name="Lucas S."/>
            <person name="Mishler D.B."/>
            <person name="Reski R."/>
            <person name="Grigoriev I."/>
            <person name="Quatrano R.S."/>
            <person name="Boore J.L."/>
        </authorList>
    </citation>
    <scope>NUCLEOTIDE SEQUENCE [LARGE SCALE GENOMIC DNA]</scope>
    <source>
        <strain evidence="3 4">cv. Gransden 2004</strain>
    </source>
</reference>
<dbReference type="Proteomes" id="UP000006727">
    <property type="component" value="Chromosome 15"/>
</dbReference>
<protein>
    <submittedName>
        <fullName evidence="2 3">Uncharacterized protein</fullName>
    </submittedName>
</protein>
<reference evidence="2 4" key="2">
    <citation type="journal article" date="2018" name="Plant J.">
        <title>The Physcomitrella patens chromosome-scale assembly reveals moss genome structure and evolution.</title>
        <authorList>
            <person name="Lang D."/>
            <person name="Ullrich K.K."/>
            <person name="Murat F."/>
            <person name="Fuchs J."/>
            <person name="Jenkins J."/>
            <person name="Haas F.B."/>
            <person name="Piednoel M."/>
            <person name="Gundlach H."/>
            <person name="Van Bel M."/>
            <person name="Meyberg R."/>
            <person name="Vives C."/>
            <person name="Morata J."/>
            <person name="Symeonidi A."/>
            <person name="Hiss M."/>
            <person name="Muchero W."/>
            <person name="Kamisugi Y."/>
            <person name="Saleh O."/>
            <person name="Blanc G."/>
            <person name="Decker E.L."/>
            <person name="van Gessel N."/>
            <person name="Grimwood J."/>
            <person name="Hayes R.D."/>
            <person name="Graham S.W."/>
            <person name="Gunter L.E."/>
            <person name="McDaniel S.F."/>
            <person name="Hoernstein S.N.W."/>
            <person name="Larsson A."/>
            <person name="Li F.W."/>
            <person name="Perroud P.F."/>
            <person name="Phillips J."/>
            <person name="Ranjan P."/>
            <person name="Rokshar D.S."/>
            <person name="Rothfels C.J."/>
            <person name="Schneider L."/>
            <person name="Shu S."/>
            <person name="Stevenson D.W."/>
            <person name="Thummler F."/>
            <person name="Tillich M."/>
            <person name="Villarreal Aguilar J.C."/>
            <person name="Widiez T."/>
            <person name="Wong G.K."/>
            <person name="Wymore A."/>
            <person name="Zhang Y."/>
            <person name="Zimmer A.D."/>
            <person name="Quatrano R.S."/>
            <person name="Mayer K.F.X."/>
            <person name="Goodstein D."/>
            <person name="Casacuberta J.M."/>
            <person name="Vandepoele K."/>
            <person name="Reski R."/>
            <person name="Cuming A.C."/>
            <person name="Tuskan G.A."/>
            <person name="Maumus F."/>
            <person name="Salse J."/>
            <person name="Schmutz J."/>
            <person name="Rensing S.A."/>
        </authorList>
    </citation>
    <scope>NUCLEOTIDE SEQUENCE [LARGE SCALE GENOMIC DNA]</scope>
    <source>
        <strain evidence="3 4">cv. Gransden 2004</strain>
    </source>
</reference>
<gene>
    <name evidence="2" type="ORF">PHYPA_019547</name>
</gene>
<evidence type="ECO:0000313" key="4">
    <source>
        <dbReference type="Proteomes" id="UP000006727"/>
    </source>
</evidence>
<reference evidence="3" key="3">
    <citation type="submission" date="2020-12" db="UniProtKB">
        <authorList>
            <consortium name="EnsemblPlants"/>
        </authorList>
    </citation>
    <scope>IDENTIFICATION</scope>
</reference>
<accession>A0A2K1JCM7</accession>
<evidence type="ECO:0000313" key="3">
    <source>
        <dbReference type="EnsemblPlants" id="Pp3c15_9800V3.1"/>
    </source>
</evidence>
<evidence type="ECO:0000313" key="2">
    <source>
        <dbReference type="EMBL" id="PNR39269.1"/>
    </source>
</evidence>
<dbReference type="InParanoid" id="A0A2K1JCM7"/>
<keyword evidence="4" id="KW-1185">Reference proteome</keyword>
<dbReference type="Gramene" id="Pp3c15_9800V3.1">
    <property type="protein sequence ID" value="Pp3c15_9800V3.1"/>
    <property type="gene ID" value="Pp3c15_9800"/>
</dbReference>
<feature type="region of interest" description="Disordered" evidence="1">
    <location>
        <begin position="1"/>
        <end position="30"/>
    </location>
</feature>
<evidence type="ECO:0000256" key="1">
    <source>
        <dbReference type="SAM" id="MobiDB-lite"/>
    </source>
</evidence>
<dbReference type="AlphaFoldDB" id="A0A2K1JCM7"/>
<organism evidence="2">
    <name type="scientific">Physcomitrium patens</name>
    <name type="common">Spreading-leaved earth moss</name>
    <name type="synonym">Physcomitrella patens</name>
    <dbReference type="NCBI Taxonomy" id="3218"/>
    <lineage>
        <taxon>Eukaryota</taxon>
        <taxon>Viridiplantae</taxon>
        <taxon>Streptophyta</taxon>
        <taxon>Embryophyta</taxon>
        <taxon>Bryophyta</taxon>
        <taxon>Bryophytina</taxon>
        <taxon>Bryopsida</taxon>
        <taxon>Funariidae</taxon>
        <taxon>Funariales</taxon>
        <taxon>Funariaceae</taxon>
        <taxon>Physcomitrium</taxon>
    </lineage>
</organism>
<dbReference type="EMBL" id="ABEU02000015">
    <property type="protein sequence ID" value="PNR39269.1"/>
    <property type="molecule type" value="Genomic_DNA"/>
</dbReference>
<sequence>MIAVAMQTHLENPPTVSPRKPRYLTTTRGPSEQTHDVLLMSTMQVSKTFYKTRKPLASRRHVYGTQHAESLQILIPVECNHAGPAPNERNLSLLVETCACNADVEC</sequence>
<name>A0A2K1JCM7_PHYPA</name>